<evidence type="ECO:0000256" key="1">
    <source>
        <dbReference type="ARBA" id="ARBA00009986"/>
    </source>
</evidence>
<dbReference type="InterPro" id="IPR016163">
    <property type="entry name" value="Ald_DH_C"/>
</dbReference>
<evidence type="ECO:0000256" key="2">
    <source>
        <dbReference type="ARBA" id="ARBA00023002"/>
    </source>
</evidence>
<dbReference type="SUPFAM" id="SSF53720">
    <property type="entry name" value="ALDH-like"/>
    <property type="match status" value="1"/>
</dbReference>
<dbReference type="InterPro" id="IPR016162">
    <property type="entry name" value="Ald_DH_N"/>
</dbReference>
<name>A0A0F9SQX8_9ZZZZ</name>
<dbReference type="EMBL" id="LAZR01000540">
    <property type="protein sequence ID" value="KKN64917.1"/>
    <property type="molecule type" value="Genomic_DNA"/>
</dbReference>
<dbReference type="InterPro" id="IPR016161">
    <property type="entry name" value="Ald_DH/histidinol_DH"/>
</dbReference>
<organism evidence="4">
    <name type="scientific">marine sediment metagenome</name>
    <dbReference type="NCBI Taxonomy" id="412755"/>
    <lineage>
        <taxon>unclassified sequences</taxon>
        <taxon>metagenomes</taxon>
        <taxon>ecological metagenomes</taxon>
    </lineage>
</organism>
<gene>
    <name evidence="4" type="ORF">LCGC14_0486760</name>
</gene>
<reference evidence="4" key="1">
    <citation type="journal article" date="2015" name="Nature">
        <title>Complex archaea that bridge the gap between prokaryotes and eukaryotes.</title>
        <authorList>
            <person name="Spang A."/>
            <person name="Saw J.H."/>
            <person name="Jorgensen S.L."/>
            <person name="Zaremba-Niedzwiedzka K."/>
            <person name="Martijn J."/>
            <person name="Lind A.E."/>
            <person name="van Eijk R."/>
            <person name="Schleper C."/>
            <person name="Guy L."/>
            <person name="Ettema T.J."/>
        </authorList>
    </citation>
    <scope>NUCLEOTIDE SEQUENCE</scope>
</reference>
<accession>A0A0F9SQX8</accession>
<comment type="caution">
    <text evidence="4">The sequence shown here is derived from an EMBL/GenBank/DDBJ whole genome shotgun (WGS) entry which is preliminary data.</text>
</comment>
<dbReference type="InterPro" id="IPR051020">
    <property type="entry name" value="ALDH-related_metabolic_enz"/>
</dbReference>
<keyword evidence="2" id="KW-0560">Oxidoreductase</keyword>
<dbReference type="Pfam" id="PF00171">
    <property type="entry name" value="Aldedh"/>
    <property type="match status" value="1"/>
</dbReference>
<comment type="similarity">
    <text evidence="1">Belongs to the aldehyde dehydrogenase family.</text>
</comment>
<dbReference type="Gene3D" id="3.40.605.10">
    <property type="entry name" value="Aldehyde Dehydrogenase, Chain A, domain 1"/>
    <property type="match status" value="1"/>
</dbReference>
<dbReference type="InterPro" id="IPR015590">
    <property type="entry name" value="Aldehyde_DH_dom"/>
</dbReference>
<dbReference type="AlphaFoldDB" id="A0A0F9SQX8"/>
<dbReference type="Gene3D" id="3.40.309.10">
    <property type="entry name" value="Aldehyde Dehydrogenase, Chain A, domain 2"/>
    <property type="match status" value="1"/>
</dbReference>
<sequence length="485" mass="51817">MTTTPHFSLKIAGHTPIQATKVDVISPFNDQIIGSVEQANSADIEKALSTAHALYSDRSQWLPVTQRIAILEKAITLMKSQAEELALGAAAEGGKPLIDSQVEMTRCIDSIRACVDGLRNDAPHTIPMGINPASQHRLTTFKKEPIGVVVAISAFNHPLNLIAHQVGPAIATGCPVIVKPAEKTPLSCFRLVEIFHQAGLPKAWCQALLTDSHDTTETLVTDERVAFLSFIGSAKVGWYLRSKLAPGTRCALEHGGVAPVIVTNDADVDAAIAGLSKGSFYHAGQVCVSVQRIYAHSSIARDLAMKLAKAAKGLTVGDPTSSNTEVGPIIKKSELTRIDDWVKEAIDTGAECFSGAEVLPNNCYAPTVLFNPSANAKVSSAEVFGPVVCIYPYDDIDEAISRANSLPFSFQASVYSKEIDAAMYAADKLNATAVMINEHTAFRVDWMPFAGEKHSGLGTGGIPYTMEDMQVNKMIVITSKGISAS</sequence>
<dbReference type="GO" id="GO:0008911">
    <property type="term" value="F:lactaldehyde dehydrogenase (NAD+) activity"/>
    <property type="evidence" value="ECO:0007669"/>
    <property type="project" value="TreeGrafter"/>
</dbReference>
<proteinExistence type="inferred from homology"/>
<feature type="domain" description="Aldehyde dehydrogenase" evidence="3">
    <location>
        <begin position="19"/>
        <end position="473"/>
    </location>
</feature>
<protein>
    <recommendedName>
        <fullName evidence="3">Aldehyde dehydrogenase domain-containing protein</fullName>
    </recommendedName>
</protein>
<evidence type="ECO:0000259" key="3">
    <source>
        <dbReference type="Pfam" id="PF00171"/>
    </source>
</evidence>
<evidence type="ECO:0000313" key="4">
    <source>
        <dbReference type="EMBL" id="KKN64917.1"/>
    </source>
</evidence>
<dbReference type="PANTHER" id="PTHR42991">
    <property type="entry name" value="ALDEHYDE DEHYDROGENASE"/>
    <property type="match status" value="1"/>
</dbReference>
<dbReference type="PANTHER" id="PTHR42991:SF1">
    <property type="entry name" value="ALDEHYDE DEHYDROGENASE"/>
    <property type="match status" value="1"/>
</dbReference>